<dbReference type="SUPFAM" id="SSF53474">
    <property type="entry name" value="alpha/beta-Hydrolases"/>
    <property type="match status" value="1"/>
</dbReference>
<protein>
    <submittedName>
        <fullName evidence="1">DUF2920 family protein</fullName>
    </submittedName>
</protein>
<comment type="caution">
    <text evidence="1">The sequence shown here is derived from an EMBL/GenBank/DDBJ whole genome shotgun (WGS) entry which is preliminary data.</text>
</comment>
<proteinExistence type="predicted"/>
<keyword evidence="2" id="KW-1185">Reference proteome</keyword>
<evidence type="ECO:0000313" key="2">
    <source>
        <dbReference type="Proteomes" id="UP000321614"/>
    </source>
</evidence>
<sequence>MLVDKTYFIDSCDDVELNIKRESKLEFRLAYDDEKEIEAVICMIPGLGGDSDENYKTNLAQYLATYYNVAVLSVNYHCIGNRPQTGAKFYLDDIDKLIFDASLKAINLDIPYDIQSLNTFEDFFPAMNNLNSQIQDLKNDWKLDENYYLDLSVSLQPTKNEYQNFGIMQATDILNALLCIKKNPPFKIMVGGGMKNIMVGSSHGGYLANLCAKIAPWNVDVVIDNSSYVYFEKIWRIIGFGKEIDFTKYLCFGTFYFFNNIRLCCFDKTYWTSNKQSPRYFSPARRKIRDILNKEHLKIQSLYPQPKYIFYHSKFDTEVAPVDDKEKLFSVLKDLNFNFEFYIIKTQAQVDGKFIKNLEHGMNMSIKTLINTHLPDILKEKVKDKICKKEISYKSDDLIYTFKEKDDKILLEVKACL</sequence>
<evidence type="ECO:0000313" key="1">
    <source>
        <dbReference type="EMBL" id="TWO27281.1"/>
    </source>
</evidence>
<dbReference type="InterPro" id="IPR029058">
    <property type="entry name" value="AB_hydrolase_fold"/>
</dbReference>
<dbReference type="Gene3D" id="3.40.50.1820">
    <property type="entry name" value="alpha/beta hydrolase"/>
    <property type="match status" value="1"/>
</dbReference>
<reference evidence="1 2" key="1">
    <citation type="submission" date="2019-07" db="EMBL/GenBank/DDBJ databases">
        <title>Rapid identification of Enteric Bacteria from Whole Genome Sequences (WGS) using Average Nucleotide Identity (ANI).</title>
        <authorList>
            <person name="Lane C."/>
        </authorList>
    </citation>
    <scope>NUCLEOTIDE SEQUENCE [LARGE SCALE GENOMIC DNA]</scope>
    <source>
        <strain evidence="1 2">2011D-8905</strain>
    </source>
</reference>
<organism evidence="1 2">
    <name type="scientific">Campylobacter insulaenigrae</name>
    <dbReference type="NCBI Taxonomy" id="260714"/>
    <lineage>
        <taxon>Bacteria</taxon>
        <taxon>Pseudomonadati</taxon>
        <taxon>Campylobacterota</taxon>
        <taxon>Epsilonproteobacteria</taxon>
        <taxon>Campylobacterales</taxon>
        <taxon>Campylobacteraceae</taxon>
        <taxon>Campylobacter</taxon>
    </lineage>
</organism>
<accession>A0ABY3G655</accession>
<dbReference type="RefSeq" id="WP_147500583.1">
    <property type="nucleotide sequence ID" value="NZ_VOAW01000009.1"/>
</dbReference>
<name>A0ABY3G655_9BACT</name>
<dbReference type="EMBL" id="VOAW01000009">
    <property type="protein sequence ID" value="TWO27281.1"/>
    <property type="molecule type" value="Genomic_DNA"/>
</dbReference>
<gene>
    <name evidence="1" type="ORF">ZA01_02980</name>
</gene>
<dbReference type="Proteomes" id="UP000321614">
    <property type="component" value="Unassembled WGS sequence"/>
</dbReference>
<dbReference type="InterPro" id="IPR022605">
    <property type="entry name" value="DUF2920"/>
</dbReference>
<dbReference type="Pfam" id="PF11144">
    <property type="entry name" value="DUF2920"/>
    <property type="match status" value="1"/>
</dbReference>